<sequence length="47" mass="5287">MRHIICSRISSTGCVRDLILSRWPTGEHWYGVQALEKGLVDAVETSD</sequence>
<proteinExistence type="predicted"/>
<keyword evidence="2" id="KW-1185">Reference proteome</keyword>
<name>A0A377ZFC4_KLEPO</name>
<accession>A0A377ZFC4</accession>
<reference evidence="1 2" key="1">
    <citation type="submission" date="2018-06" db="EMBL/GenBank/DDBJ databases">
        <authorList>
            <consortium name="Pathogen Informatics"/>
            <person name="Doyle S."/>
        </authorList>
    </citation>
    <scope>NUCLEOTIDE SEQUENCE [LARGE SCALE GENOMIC DNA]</scope>
    <source>
        <strain evidence="1 2">NCTC5050</strain>
    </source>
</reference>
<organism evidence="1 2">
    <name type="scientific">Klebsiella pneumoniae subsp. ozaenae</name>
    <dbReference type="NCBI Taxonomy" id="574"/>
    <lineage>
        <taxon>Bacteria</taxon>
        <taxon>Pseudomonadati</taxon>
        <taxon>Pseudomonadota</taxon>
        <taxon>Gammaproteobacteria</taxon>
        <taxon>Enterobacterales</taxon>
        <taxon>Enterobacteriaceae</taxon>
        <taxon>Klebsiella/Raoultella group</taxon>
        <taxon>Klebsiella</taxon>
        <taxon>Klebsiella pneumoniae complex</taxon>
    </lineage>
</organism>
<dbReference type="EMBL" id="UGLZ01000004">
    <property type="protein sequence ID" value="STU69332.1"/>
    <property type="molecule type" value="Genomic_DNA"/>
</dbReference>
<keyword evidence="1" id="KW-0378">Hydrolase</keyword>
<dbReference type="GO" id="GO:0016787">
    <property type="term" value="F:hydrolase activity"/>
    <property type="evidence" value="ECO:0007669"/>
    <property type="project" value="UniProtKB-KW"/>
</dbReference>
<protein>
    <submittedName>
        <fullName evidence="1">Peptidase S49 domain-containing protein</fullName>
        <ecNumber evidence="1">3.4.21.-</ecNumber>
    </submittedName>
</protein>
<evidence type="ECO:0000313" key="2">
    <source>
        <dbReference type="Proteomes" id="UP000255382"/>
    </source>
</evidence>
<evidence type="ECO:0000313" key="1">
    <source>
        <dbReference type="EMBL" id="STU69332.1"/>
    </source>
</evidence>
<dbReference type="Proteomes" id="UP000255382">
    <property type="component" value="Unassembled WGS sequence"/>
</dbReference>
<dbReference type="AlphaFoldDB" id="A0A377ZFC4"/>
<gene>
    <name evidence="1" type="primary">sohB_3</name>
    <name evidence="1" type="ORF">NCTC5050_02050</name>
</gene>
<dbReference type="EC" id="3.4.21.-" evidence="1"/>